<name>A0ABU1BH41_PSEHA</name>
<organism evidence="1 2">
    <name type="scientific">Pseudoalteromonas haloplanktis</name>
    <name type="common">Alteromonas haloplanktis</name>
    <dbReference type="NCBI Taxonomy" id="228"/>
    <lineage>
        <taxon>Bacteria</taxon>
        <taxon>Pseudomonadati</taxon>
        <taxon>Pseudomonadota</taxon>
        <taxon>Gammaproteobacteria</taxon>
        <taxon>Alteromonadales</taxon>
        <taxon>Pseudoalteromonadaceae</taxon>
        <taxon>Pseudoalteromonas</taxon>
    </lineage>
</organism>
<dbReference type="InterPro" id="IPR025293">
    <property type="entry name" value="YfiR/HmsC-like"/>
</dbReference>
<proteinExistence type="predicted"/>
<accession>A0ABU1BH41</accession>
<reference evidence="1 2" key="1">
    <citation type="submission" date="2023-08" db="EMBL/GenBank/DDBJ databases">
        <title>Pseudoalteromonas haloplanktis LL1 genome.</title>
        <authorList>
            <person name="Wu S."/>
        </authorList>
    </citation>
    <scope>NUCLEOTIDE SEQUENCE [LARGE SCALE GENOMIC DNA]</scope>
    <source>
        <strain evidence="1 2">LL1</strain>
    </source>
</reference>
<dbReference type="RefSeq" id="WP_016709832.1">
    <property type="nucleotide sequence ID" value="NZ_JAVIFY010000012.1"/>
</dbReference>
<evidence type="ECO:0000313" key="1">
    <source>
        <dbReference type="EMBL" id="MDQ9093076.1"/>
    </source>
</evidence>
<dbReference type="Pfam" id="PF13689">
    <property type="entry name" value="DUF4154"/>
    <property type="match status" value="1"/>
</dbReference>
<gene>
    <name evidence="1" type="ORF">RC083_15955</name>
</gene>
<evidence type="ECO:0000313" key="2">
    <source>
        <dbReference type="Proteomes" id="UP001226574"/>
    </source>
</evidence>
<protein>
    <submittedName>
        <fullName evidence="1">YfiR family protein</fullName>
    </submittedName>
</protein>
<comment type="caution">
    <text evidence="1">The sequence shown here is derived from an EMBL/GenBank/DDBJ whole genome shotgun (WGS) entry which is preliminary data.</text>
</comment>
<dbReference type="Proteomes" id="UP001226574">
    <property type="component" value="Unassembled WGS sequence"/>
</dbReference>
<dbReference type="EMBL" id="JAVIFY010000012">
    <property type="protein sequence ID" value="MDQ9093076.1"/>
    <property type="molecule type" value="Genomic_DNA"/>
</dbReference>
<keyword evidence="2" id="KW-1185">Reference proteome</keyword>
<sequence>MKLSGLLLALIIAFPCFVLAKSPEQVKSAFLFQIAKFVEFPQISNNRPVTFCFYNIKKGVGELLKSNSSLKINNRPIETVLIDKNQQISELSRVCDITYIDETMEDDIIPLWIDTISLNTLTVGESINFLEKGGVISLIQEGNKIRLYINKQQLLRSSFKVQSRLLAVSKFHPN</sequence>